<evidence type="ECO:0000256" key="2">
    <source>
        <dbReference type="ARBA" id="ARBA00023315"/>
    </source>
</evidence>
<protein>
    <submittedName>
        <fullName evidence="4">GNAT family N-acetyltransferase</fullName>
    </submittedName>
</protein>
<proteinExistence type="predicted"/>
<evidence type="ECO:0000259" key="3">
    <source>
        <dbReference type="PROSITE" id="PS51186"/>
    </source>
</evidence>
<accession>A0AA95SPB6</accession>
<organism evidence="4 5">
    <name type="scientific">Paucibacter sediminis</name>
    <dbReference type="NCBI Taxonomy" id="3019553"/>
    <lineage>
        <taxon>Bacteria</taxon>
        <taxon>Pseudomonadati</taxon>
        <taxon>Pseudomonadota</taxon>
        <taxon>Betaproteobacteria</taxon>
        <taxon>Burkholderiales</taxon>
        <taxon>Sphaerotilaceae</taxon>
        <taxon>Roseateles</taxon>
    </lineage>
</organism>
<evidence type="ECO:0000313" key="4">
    <source>
        <dbReference type="EMBL" id="WIT10716.1"/>
    </source>
</evidence>
<dbReference type="EMBL" id="CP116346">
    <property type="protein sequence ID" value="WIT10716.1"/>
    <property type="molecule type" value="Genomic_DNA"/>
</dbReference>
<keyword evidence="1" id="KW-0808">Transferase</keyword>
<dbReference type="PANTHER" id="PTHR43877">
    <property type="entry name" value="AMINOALKYLPHOSPHONATE N-ACETYLTRANSFERASE-RELATED-RELATED"/>
    <property type="match status" value="1"/>
</dbReference>
<keyword evidence="5" id="KW-1185">Reference proteome</keyword>
<dbReference type="InterPro" id="IPR050832">
    <property type="entry name" value="Bact_Acetyltransf"/>
</dbReference>
<dbReference type="PROSITE" id="PS51186">
    <property type="entry name" value="GNAT"/>
    <property type="match status" value="1"/>
</dbReference>
<dbReference type="RefSeq" id="WP_285231790.1">
    <property type="nucleotide sequence ID" value="NZ_CP116346.1"/>
</dbReference>
<dbReference type="InterPro" id="IPR000182">
    <property type="entry name" value="GNAT_dom"/>
</dbReference>
<sequence>MAPADLPAVLALQAQCYGPEFLESAQAFEAKLRAAAALGTCWLASRAGQPLAYAVSLPLCPETLPALDAPQCALPAEPQLLYLHDMAVAPAGRAMGVARRLLALLEARAQALGLGRMGLVAVQGSLPYWQRHGFAPLQQLPAALQRKLASFGQQARYLERPLLA</sequence>
<evidence type="ECO:0000256" key="1">
    <source>
        <dbReference type="ARBA" id="ARBA00022679"/>
    </source>
</evidence>
<dbReference type="GO" id="GO:0016747">
    <property type="term" value="F:acyltransferase activity, transferring groups other than amino-acyl groups"/>
    <property type="evidence" value="ECO:0007669"/>
    <property type="project" value="InterPro"/>
</dbReference>
<dbReference type="Pfam" id="PF00583">
    <property type="entry name" value="Acetyltransf_1"/>
    <property type="match status" value="1"/>
</dbReference>
<dbReference type="CDD" id="cd04301">
    <property type="entry name" value="NAT_SF"/>
    <property type="match status" value="1"/>
</dbReference>
<gene>
    <name evidence="4" type="ORF">PFX98_17600</name>
</gene>
<dbReference type="SUPFAM" id="SSF55729">
    <property type="entry name" value="Acyl-CoA N-acyltransferases (Nat)"/>
    <property type="match status" value="1"/>
</dbReference>
<name>A0AA95SPB6_9BURK</name>
<reference evidence="4" key="1">
    <citation type="submission" date="2023-01" db="EMBL/GenBank/DDBJ databases">
        <title>Whole genome sequence of Paucibacter sp. S2-9 isolated from pond sediment.</title>
        <authorList>
            <person name="Jung J.Y."/>
        </authorList>
    </citation>
    <scope>NUCLEOTIDE SEQUENCE</scope>
    <source>
        <strain evidence="4">S2-9</strain>
    </source>
</reference>
<evidence type="ECO:0000313" key="5">
    <source>
        <dbReference type="Proteomes" id="UP001177769"/>
    </source>
</evidence>
<dbReference type="Gene3D" id="3.40.630.30">
    <property type="match status" value="1"/>
</dbReference>
<keyword evidence="2" id="KW-0012">Acyltransferase</keyword>
<dbReference type="InterPro" id="IPR016181">
    <property type="entry name" value="Acyl_CoA_acyltransferase"/>
</dbReference>
<dbReference type="Proteomes" id="UP001177769">
    <property type="component" value="Chromosome"/>
</dbReference>
<dbReference type="KEGG" id="pais:PFX98_17600"/>
<feature type="domain" description="N-acetyltransferase" evidence="3">
    <location>
        <begin position="1"/>
        <end position="163"/>
    </location>
</feature>
<dbReference type="AlphaFoldDB" id="A0AA95SPB6"/>